<dbReference type="Proteomes" id="UP000077671">
    <property type="component" value="Unassembled WGS sequence"/>
</dbReference>
<feature type="signal peptide" evidence="3">
    <location>
        <begin position="1"/>
        <end position="21"/>
    </location>
</feature>
<keyword evidence="2" id="KW-0812">Transmembrane</keyword>
<evidence type="ECO:0000313" key="6">
    <source>
        <dbReference type="Proteomes" id="UP000077671"/>
    </source>
</evidence>
<feature type="transmembrane region" description="Helical" evidence="2">
    <location>
        <begin position="191"/>
        <end position="214"/>
    </location>
</feature>
<reference evidence="5" key="1">
    <citation type="submission" date="2016-04" db="EMBL/GenBank/DDBJ databases">
        <authorList>
            <person name="Nguyen H.D."/>
            <person name="Kesanakurti P."/>
            <person name="Cullis J."/>
            <person name="Levesque C.A."/>
            <person name="Hambleton S."/>
        </authorList>
    </citation>
    <scope>NUCLEOTIDE SEQUENCE</scope>
    <source>
        <strain evidence="5">DAOMC 238032</strain>
    </source>
</reference>
<feature type="chain" id="PRO_5044550211" evidence="3">
    <location>
        <begin position="22"/>
        <end position="232"/>
    </location>
</feature>
<evidence type="ECO:0000313" key="7">
    <source>
        <dbReference type="Proteomes" id="UP000836402"/>
    </source>
</evidence>
<sequence>MRFNHVLLLATFAFLCAHVSTAPTPLPKQSTVTEHAATESAKDISNRDNVATWPSEHQNVARKLTPIQMRLMGGGLWLAAETAGFTLNLLRFNKNYGRDLANDVMEEQPRPRDVYSTAGRAMFAVATVIGAVTLPIAYANSLLLPYPEHPTTKRDDVPTLNTDEDTRPPPETSCLSEHGHMRLSSRNKVEAAAQALGVGSVAISLLGLPLNIALYKHMSPQHLTFTLGSMNF</sequence>
<dbReference type="Proteomes" id="UP000836402">
    <property type="component" value="Unassembled WGS sequence"/>
</dbReference>
<keyword evidence="7" id="KW-1185">Reference proteome</keyword>
<dbReference type="EMBL" id="CAJHJG010003749">
    <property type="protein sequence ID" value="CAD6935081.1"/>
    <property type="molecule type" value="Genomic_DNA"/>
</dbReference>
<name>A0A177UUH8_9BASI</name>
<evidence type="ECO:0000256" key="1">
    <source>
        <dbReference type="SAM" id="MobiDB-lite"/>
    </source>
</evidence>
<reference evidence="5" key="2">
    <citation type="journal article" date="2019" name="IMA Fungus">
        <title>Genome sequencing and comparison of five Tilletia species to identify candidate genes for the detection of regulated species infecting wheat.</title>
        <authorList>
            <person name="Nguyen H.D.T."/>
            <person name="Sultana T."/>
            <person name="Kesanakurti P."/>
            <person name="Hambleton S."/>
        </authorList>
    </citation>
    <scope>NUCLEOTIDE SEQUENCE</scope>
    <source>
        <strain evidence="5">DAOMC 238032</strain>
    </source>
</reference>
<evidence type="ECO:0000256" key="3">
    <source>
        <dbReference type="SAM" id="SignalP"/>
    </source>
</evidence>
<dbReference type="EMBL" id="LWDD02000172">
    <property type="protein sequence ID" value="KAE8263108.1"/>
    <property type="molecule type" value="Genomic_DNA"/>
</dbReference>
<protein>
    <submittedName>
        <fullName evidence="5">Uncharacterized protein</fullName>
    </submittedName>
</protein>
<evidence type="ECO:0000313" key="5">
    <source>
        <dbReference type="EMBL" id="KAE8263108.1"/>
    </source>
</evidence>
<dbReference type="AlphaFoldDB" id="A0A177UUH8"/>
<feature type="transmembrane region" description="Helical" evidence="2">
    <location>
        <begin position="118"/>
        <end position="138"/>
    </location>
</feature>
<evidence type="ECO:0000313" key="4">
    <source>
        <dbReference type="EMBL" id="CAD6935081.1"/>
    </source>
</evidence>
<proteinExistence type="predicted"/>
<evidence type="ECO:0000256" key="2">
    <source>
        <dbReference type="SAM" id="Phobius"/>
    </source>
</evidence>
<comment type="caution">
    <text evidence="5">The sequence shown here is derived from an EMBL/GenBank/DDBJ whole genome shotgun (WGS) entry which is preliminary data.</text>
</comment>
<keyword evidence="2" id="KW-0472">Membrane</keyword>
<reference evidence="4" key="3">
    <citation type="submission" date="2020-10" db="EMBL/GenBank/DDBJ databases">
        <authorList>
            <person name="Sedaghatjoo S."/>
        </authorList>
    </citation>
    <scope>NUCLEOTIDE SEQUENCE</scope>
    <source>
        <strain evidence="4">AZH3</strain>
    </source>
</reference>
<keyword evidence="2" id="KW-1133">Transmembrane helix</keyword>
<organism evidence="5 6">
    <name type="scientific">Tilletia caries</name>
    <name type="common">wheat bunt fungus</name>
    <dbReference type="NCBI Taxonomy" id="13290"/>
    <lineage>
        <taxon>Eukaryota</taxon>
        <taxon>Fungi</taxon>
        <taxon>Dikarya</taxon>
        <taxon>Basidiomycota</taxon>
        <taxon>Ustilaginomycotina</taxon>
        <taxon>Exobasidiomycetes</taxon>
        <taxon>Tilletiales</taxon>
        <taxon>Tilletiaceae</taxon>
        <taxon>Tilletia</taxon>
    </lineage>
</organism>
<gene>
    <name evidence="5" type="ORF">A4X03_0g1935</name>
    <name evidence="4" type="ORF">JKIAZH3_G3010</name>
</gene>
<feature type="region of interest" description="Disordered" evidence="1">
    <location>
        <begin position="148"/>
        <end position="177"/>
    </location>
</feature>
<keyword evidence="3" id="KW-0732">Signal</keyword>
<accession>A0A177UUH8</accession>